<dbReference type="eggNOG" id="ENOG503255Q">
    <property type="taxonomic scope" value="Bacteria"/>
</dbReference>
<sequence length="168" mass="18732">MKKILILVMSLVIGLATIGCNQSPKKVQQENNKSQNETQQENSKNMNTESTQEKKRTIHEGALKGESIADKLVMEKGIADASVIVLENEALVAVILSEGETMTKQITDKIKEIVKSSDKNINKIAITQDKDMFFKVDSMAQTMMKEERPDSIKTDFDNTIKNIGIESI</sequence>
<keyword evidence="3" id="KW-0449">Lipoprotein</keyword>
<dbReference type="Proteomes" id="UP000006094">
    <property type="component" value="Chromosome"/>
</dbReference>
<dbReference type="KEGG" id="cad:Curi_c12890"/>
<dbReference type="Pfam" id="PF09580">
    <property type="entry name" value="Spore_YhcN_YlaJ"/>
    <property type="match status" value="1"/>
</dbReference>
<evidence type="ECO:0000313" key="3">
    <source>
        <dbReference type="EMBL" id="AFS78300.1"/>
    </source>
</evidence>
<feature type="region of interest" description="Disordered" evidence="1">
    <location>
        <begin position="24"/>
        <end position="58"/>
    </location>
</feature>
<dbReference type="STRING" id="1128398.Curi_c12890"/>
<accession>K0B002</accession>
<evidence type="ECO:0000256" key="2">
    <source>
        <dbReference type="SAM" id="SignalP"/>
    </source>
</evidence>
<dbReference type="EMBL" id="CP003326">
    <property type="protein sequence ID" value="AFS78300.1"/>
    <property type="molecule type" value="Genomic_DNA"/>
</dbReference>
<dbReference type="RefSeq" id="WP_014967437.1">
    <property type="nucleotide sequence ID" value="NC_018664.1"/>
</dbReference>
<dbReference type="AlphaFoldDB" id="K0B002"/>
<dbReference type="HOGENOM" id="CLU_1583620_0_0_9"/>
<keyword evidence="2" id="KW-0732">Signal</keyword>
<dbReference type="InterPro" id="IPR019076">
    <property type="entry name" value="Spore_lipoprot_YhcN/YlaJ-like"/>
</dbReference>
<protein>
    <submittedName>
        <fullName evidence="3">Sporulation lipoprotein, YhcN/YlaJ-like protein</fullName>
    </submittedName>
</protein>
<keyword evidence="4" id="KW-1185">Reference proteome</keyword>
<evidence type="ECO:0000256" key="1">
    <source>
        <dbReference type="SAM" id="MobiDB-lite"/>
    </source>
</evidence>
<feature type="chain" id="PRO_5038805497" evidence="2">
    <location>
        <begin position="22"/>
        <end position="168"/>
    </location>
</feature>
<dbReference type="PROSITE" id="PS51257">
    <property type="entry name" value="PROKAR_LIPOPROTEIN"/>
    <property type="match status" value="1"/>
</dbReference>
<gene>
    <name evidence="3" type="ordered locus">Curi_c12890</name>
</gene>
<evidence type="ECO:0000313" key="4">
    <source>
        <dbReference type="Proteomes" id="UP000006094"/>
    </source>
</evidence>
<feature type="signal peptide" evidence="2">
    <location>
        <begin position="1"/>
        <end position="21"/>
    </location>
</feature>
<organism evidence="3 4">
    <name type="scientific">Gottschalkia acidurici (strain ATCC 7906 / DSM 604 / BCRC 14475 / CIP 104303 / KCTC 5404 / NCIMB 10678 / 9a)</name>
    <name type="common">Clostridium acidurici</name>
    <dbReference type="NCBI Taxonomy" id="1128398"/>
    <lineage>
        <taxon>Bacteria</taxon>
        <taxon>Bacillati</taxon>
        <taxon>Bacillota</taxon>
        <taxon>Tissierellia</taxon>
        <taxon>Tissierellales</taxon>
        <taxon>Gottschalkiaceae</taxon>
        <taxon>Gottschalkia</taxon>
    </lineage>
</organism>
<reference evidence="3 4" key="1">
    <citation type="journal article" date="2012" name="PLoS ONE">
        <title>The purine-utilizing bacterium Clostridium acidurici 9a: a genome-guided metabolic reconsideration.</title>
        <authorList>
            <person name="Hartwich K."/>
            <person name="Poehlein A."/>
            <person name="Daniel R."/>
        </authorList>
    </citation>
    <scope>NUCLEOTIDE SEQUENCE [LARGE SCALE GENOMIC DNA]</scope>
    <source>
        <strain evidence="4">ATCC 7906 / DSM 604 / BCRC 14475 / CIP 104303 / KCTC 5404 / NCIMB 10678 / 9a</strain>
    </source>
</reference>
<feature type="compositionally biased region" description="Polar residues" evidence="1">
    <location>
        <begin position="24"/>
        <end position="50"/>
    </location>
</feature>
<proteinExistence type="predicted"/>
<name>K0B002_GOTA9</name>